<keyword evidence="1" id="KW-0812">Transmembrane</keyword>
<gene>
    <name evidence="2" type="ORF">PIB30_083211</name>
</gene>
<reference evidence="2 3" key="1">
    <citation type="journal article" date="2023" name="Plants (Basel)">
        <title>Bridging the Gap: Combining Genomics and Transcriptomics Approaches to Understand Stylosanthes scabra, an Orphan Legume from the Brazilian Caatinga.</title>
        <authorList>
            <person name="Ferreira-Neto J.R.C."/>
            <person name="da Silva M.D."/>
            <person name="Binneck E."/>
            <person name="de Melo N.F."/>
            <person name="da Silva R.H."/>
            <person name="de Melo A.L.T.M."/>
            <person name="Pandolfi V."/>
            <person name="Bustamante F.O."/>
            <person name="Brasileiro-Vidal A.C."/>
            <person name="Benko-Iseppon A.M."/>
        </authorList>
    </citation>
    <scope>NUCLEOTIDE SEQUENCE [LARGE SCALE GENOMIC DNA]</scope>
    <source>
        <tissue evidence="2">Leaves</tissue>
    </source>
</reference>
<organism evidence="2 3">
    <name type="scientific">Stylosanthes scabra</name>
    <dbReference type="NCBI Taxonomy" id="79078"/>
    <lineage>
        <taxon>Eukaryota</taxon>
        <taxon>Viridiplantae</taxon>
        <taxon>Streptophyta</taxon>
        <taxon>Embryophyta</taxon>
        <taxon>Tracheophyta</taxon>
        <taxon>Spermatophyta</taxon>
        <taxon>Magnoliopsida</taxon>
        <taxon>eudicotyledons</taxon>
        <taxon>Gunneridae</taxon>
        <taxon>Pentapetalae</taxon>
        <taxon>rosids</taxon>
        <taxon>fabids</taxon>
        <taxon>Fabales</taxon>
        <taxon>Fabaceae</taxon>
        <taxon>Papilionoideae</taxon>
        <taxon>50 kb inversion clade</taxon>
        <taxon>dalbergioids sensu lato</taxon>
        <taxon>Dalbergieae</taxon>
        <taxon>Pterocarpus clade</taxon>
        <taxon>Stylosanthes</taxon>
    </lineage>
</organism>
<sequence>MDHLLAPTKKVLGFQSTAKETVFFLSFSSSSSSSYLLFFLLSLLFWFVSLSMSLPLFTLTNKNKTHREIQRMQPIIFCKRGFSRQTYLELEANKSLIHTQGLDPTHFIHKNEQCNVHIW</sequence>
<keyword evidence="1" id="KW-0472">Membrane</keyword>
<evidence type="ECO:0000256" key="1">
    <source>
        <dbReference type="SAM" id="Phobius"/>
    </source>
</evidence>
<dbReference type="Proteomes" id="UP001341840">
    <property type="component" value="Unassembled WGS sequence"/>
</dbReference>
<evidence type="ECO:0000313" key="3">
    <source>
        <dbReference type="Proteomes" id="UP001341840"/>
    </source>
</evidence>
<feature type="transmembrane region" description="Helical" evidence="1">
    <location>
        <begin position="35"/>
        <end position="57"/>
    </location>
</feature>
<proteinExistence type="predicted"/>
<dbReference type="EMBL" id="JASCZI010273168">
    <property type="protein sequence ID" value="MED6224362.1"/>
    <property type="molecule type" value="Genomic_DNA"/>
</dbReference>
<evidence type="ECO:0000313" key="2">
    <source>
        <dbReference type="EMBL" id="MED6224362.1"/>
    </source>
</evidence>
<comment type="caution">
    <text evidence="2">The sequence shown here is derived from an EMBL/GenBank/DDBJ whole genome shotgun (WGS) entry which is preliminary data.</text>
</comment>
<accession>A0ABU6ZQW4</accession>
<keyword evidence="1" id="KW-1133">Transmembrane helix</keyword>
<protein>
    <submittedName>
        <fullName evidence="2">Uncharacterized protein</fullName>
    </submittedName>
</protein>
<keyword evidence="3" id="KW-1185">Reference proteome</keyword>
<name>A0ABU6ZQW4_9FABA</name>